<proteinExistence type="predicted"/>
<dbReference type="GO" id="GO:0004527">
    <property type="term" value="F:exonuclease activity"/>
    <property type="evidence" value="ECO:0007669"/>
    <property type="project" value="UniProtKB-KW"/>
</dbReference>
<keyword evidence="10" id="KW-0413">Isomerase</keyword>
<keyword evidence="6" id="KW-0269">Exonuclease</keyword>
<dbReference type="GO" id="GO:0003677">
    <property type="term" value="F:DNA binding"/>
    <property type="evidence" value="ECO:0007669"/>
    <property type="project" value="UniProtKB-KW"/>
</dbReference>
<dbReference type="Gene3D" id="3.90.320.10">
    <property type="match status" value="1"/>
</dbReference>
<evidence type="ECO:0000256" key="4">
    <source>
        <dbReference type="ARBA" id="ARBA00022801"/>
    </source>
</evidence>
<feature type="domain" description="UvrD-like helicase ATP-binding" evidence="15">
    <location>
        <begin position="1"/>
        <end position="462"/>
    </location>
</feature>
<dbReference type="GO" id="GO:0005829">
    <property type="term" value="C:cytosol"/>
    <property type="evidence" value="ECO:0007669"/>
    <property type="project" value="TreeGrafter"/>
</dbReference>
<dbReference type="EMBL" id="DXEL01000041">
    <property type="protein sequence ID" value="HIX74446.1"/>
    <property type="molecule type" value="Genomic_DNA"/>
</dbReference>
<dbReference type="GO" id="GO:0043138">
    <property type="term" value="F:3'-5' DNA helicase activity"/>
    <property type="evidence" value="ECO:0007669"/>
    <property type="project" value="UniProtKB-EC"/>
</dbReference>
<keyword evidence="5 14" id="KW-0347">Helicase</keyword>
<feature type="binding site" evidence="14">
    <location>
        <begin position="7"/>
        <end position="14"/>
    </location>
    <ligand>
        <name>ATP</name>
        <dbReference type="ChEBI" id="CHEBI:30616"/>
    </ligand>
</feature>
<keyword evidence="9" id="KW-0234">DNA repair</keyword>
<evidence type="ECO:0000256" key="8">
    <source>
        <dbReference type="ARBA" id="ARBA00023125"/>
    </source>
</evidence>
<comment type="caution">
    <text evidence="17">The sequence shown here is derived from an EMBL/GenBank/DDBJ whole genome shotgun (WGS) entry which is preliminary data.</text>
</comment>
<organism evidence="17 18">
    <name type="scientific">Candidatus Parabacteroides intestinipullorum</name>
    <dbReference type="NCBI Taxonomy" id="2838723"/>
    <lineage>
        <taxon>Bacteria</taxon>
        <taxon>Pseudomonadati</taxon>
        <taxon>Bacteroidota</taxon>
        <taxon>Bacteroidia</taxon>
        <taxon>Bacteroidales</taxon>
        <taxon>Tannerellaceae</taxon>
        <taxon>Parabacteroides</taxon>
    </lineage>
</organism>
<dbReference type="GO" id="GO:0005524">
    <property type="term" value="F:ATP binding"/>
    <property type="evidence" value="ECO:0007669"/>
    <property type="project" value="UniProtKB-UniRule"/>
</dbReference>
<reference evidence="17" key="1">
    <citation type="journal article" date="2021" name="PeerJ">
        <title>Extensive microbial diversity within the chicken gut microbiome revealed by metagenomics and culture.</title>
        <authorList>
            <person name="Gilroy R."/>
            <person name="Ravi A."/>
            <person name="Getino M."/>
            <person name="Pursley I."/>
            <person name="Horton D.L."/>
            <person name="Alikhan N.F."/>
            <person name="Baker D."/>
            <person name="Gharbi K."/>
            <person name="Hall N."/>
            <person name="Watson M."/>
            <person name="Adriaenssens E.M."/>
            <person name="Foster-Nyarko E."/>
            <person name="Jarju S."/>
            <person name="Secka A."/>
            <person name="Antonio M."/>
            <person name="Oren A."/>
            <person name="Chaudhuri R.R."/>
            <person name="La Ragione R."/>
            <person name="Hildebrand F."/>
            <person name="Pallen M.J."/>
        </authorList>
    </citation>
    <scope>NUCLEOTIDE SEQUENCE</scope>
    <source>
        <strain evidence="17">ChiGjej6B6-14162</strain>
    </source>
</reference>
<evidence type="ECO:0000256" key="1">
    <source>
        <dbReference type="ARBA" id="ARBA00022722"/>
    </source>
</evidence>
<dbReference type="Proteomes" id="UP000886740">
    <property type="component" value="Unassembled WGS sequence"/>
</dbReference>
<dbReference type="SUPFAM" id="SSF52540">
    <property type="entry name" value="P-loop containing nucleoside triphosphate hydrolases"/>
    <property type="match status" value="1"/>
</dbReference>
<dbReference type="Gene3D" id="1.10.3170.10">
    <property type="entry name" value="Recbcd, chain B, domain 2"/>
    <property type="match status" value="1"/>
</dbReference>
<dbReference type="Gene3D" id="3.40.50.300">
    <property type="entry name" value="P-loop containing nucleotide triphosphate hydrolases"/>
    <property type="match status" value="3"/>
</dbReference>
<evidence type="ECO:0000256" key="11">
    <source>
        <dbReference type="ARBA" id="ARBA00034617"/>
    </source>
</evidence>
<dbReference type="InterPro" id="IPR014017">
    <property type="entry name" value="DNA_helicase_UvrD-like_C"/>
</dbReference>
<gene>
    <name evidence="17" type="ORF">H9977_05390</name>
</gene>
<dbReference type="PROSITE" id="PS51198">
    <property type="entry name" value="UVRD_HELICASE_ATP_BIND"/>
    <property type="match status" value="1"/>
</dbReference>
<reference evidence="17" key="2">
    <citation type="submission" date="2021-04" db="EMBL/GenBank/DDBJ databases">
        <authorList>
            <person name="Gilroy R."/>
        </authorList>
    </citation>
    <scope>NUCLEOTIDE SEQUENCE</scope>
    <source>
        <strain evidence="17">ChiGjej6B6-14162</strain>
    </source>
</reference>
<protein>
    <recommendedName>
        <fullName evidence="12">DNA 3'-5' helicase</fullName>
        <ecNumber evidence="12">5.6.2.4</ecNumber>
    </recommendedName>
</protein>
<evidence type="ECO:0000313" key="17">
    <source>
        <dbReference type="EMBL" id="HIX74446.1"/>
    </source>
</evidence>
<dbReference type="PANTHER" id="PTHR11070:SF67">
    <property type="entry name" value="DNA 3'-5' HELICASE"/>
    <property type="match status" value="1"/>
</dbReference>
<comment type="catalytic activity">
    <reaction evidence="13">
        <text>ATP + H2O = ADP + phosphate + H(+)</text>
        <dbReference type="Rhea" id="RHEA:13065"/>
        <dbReference type="ChEBI" id="CHEBI:15377"/>
        <dbReference type="ChEBI" id="CHEBI:15378"/>
        <dbReference type="ChEBI" id="CHEBI:30616"/>
        <dbReference type="ChEBI" id="CHEBI:43474"/>
        <dbReference type="ChEBI" id="CHEBI:456216"/>
        <dbReference type="EC" id="5.6.2.4"/>
    </reaction>
</comment>
<dbReference type="EC" id="5.6.2.4" evidence="12"/>
<evidence type="ECO:0000256" key="2">
    <source>
        <dbReference type="ARBA" id="ARBA00022741"/>
    </source>
</evidence>
<evidence type="ECO:0000256" key="3">
    <source>
        <dbReference type="ARBA" id="ARBA00022763"/>
    </source>
</evidence>
<evidence type="ECO:0000256" key="10">
    <source>
        <dbReference type="ARBA" id="ARBA00023235"/>
    </source>
</evidence>
<dbReference type="PANTHER" id="PTHR11070">
    <property type="entry name" value="UVRD / RECB / PCRA DNA HELICASE FAMILY MEMBER"/>
    <property type="match status" value="1"/>
</dbReference>
<dbReference type="Pfam" id="PF13361">
    <property type="entry name" value="UvrD_C"/>
    <property type="match status" value="1"/>
</dbReference>
<evidence type="ECO:0000256" key="5">
    <source>
        <dbReference type="ARBA" id="ARBA00022806"/>
    </source>
</evidence>
<evidence type="ECO:0000259" key="15">
    <source>
        <dbReference type="PROSITE" id="PS51198"/>
    </source>
</evidence>
<evidence type="ECO:0000313" key="18">
    <source>
        <dbReference type="Proteomes" id="UP000886740"/>
    </source>
</evidence>
<evidence type="ECO:0000256" key="14">
    <source>
        <dbReference type="PROSITE-ProRule" id="PRU00560"/>
    </source>
</evidence>
<keyword evidence="4 14" id="KW-0378">Hydrolase</keyword>
<evidence type="ECO:0000256" key="9">
    <source>
        <dbReference type="ARBA" id="ARBA00023204"/>
    </source>
</evidence>
<evidence type="ECO:0000256" key="7">
    <source>
        <dbReference type="ARBA" id="ARBA00022840"/>
    </source>
</evidence>
<keyword evidence="3" id="KW-0227">DNA damage</keyword>
<keyword evidence="8" id="KW-0238">DNA-binding</keyword>
<evidence type="ECO:0000256" key="13">
    <source>
        <dbReference type="ARBA" id="ARBA00048988"/>
    </source>
</evidence>
<dbReference type="InterPro" id="IPR011604">
    <property type="entry name" value="PDDEXK-like_dom_sf"/>
</dbReference>
<dbReference type="InterPro" id="IPR027417">
    <property type="entry name" value="P-loop_NTPase"/>
</dbReference>
<dbReference type="AlphaFoldDB" id="A0A9D1X8G2"/>
<sequence>MLTIYRASAGAGKTHKLTGESLALLFSGPNAYRRLLAVTFTNKATDEMKTRIVEELYRLASGGKSDYLAQLCAAYDLDERQARRRARKILIAILHDYSAFNISTIDRFFQQTMRAFTREIGLQGGYGIEMDQDRLLGEVIDAMLFSLDRPENKALLDWLLQFAEDKIENGGSWNLRSDILSLGRELFKESFKSASDHLRPVLDDKRLLERYRDTLYAIVRSFEAEVKRIGQKGVSIMDMFGLHYSDFKGGQNSPMKHFVKWAEGEIKEPTKTFIGLEDCLANYATKSKSSPKLAIIGAAYEEGLNACVKEAVRLFNDMSAYRSAKEIVRFYYALGILMDVSRQLADYREEKNVMLIADTTDLLSRVIDGSDAPFIYEKTGTRIDHYMIDEFQDTSAMQWHNFLPLLRDSLSRGETNLIVGDVKQSIYRFRNSDWELLHEQVRQDFTPELTCEETLADNWRSCRHIVSFNNALFSIAPLLLQGLYNEALDASSLSEREKEGFRYKILGAYAHTVQNIPEPFKEKLGHVRVEFVPQDEEDDWKTIALSRLPGVIERLQERGYALSDIAILTRTNREGALVVDELLAYKESHPDSAYRYEVISDEALFVGRSAAVRFLVALLRFMRDPSDPVRERMAQLSYQVLAGSFGVSGETGFNEEIRMAIDRLATVSLYEQVEGLVRLFSAMIGDEEQVFIQAFLDMVLEFGQDEQADLGQFLDWWDETGVKQTISSPEGQDAVRIMTIHKSKGLGFKAVIIPFGDWEIDHKPMKQVILWSRPDQAPFDQLPLVPIRYGVGLSKTIFAHAYFDERLRAFVDNLNTLYVAFTRAKEELIVFSPEPKKRNDTGLVEKIGSIGDLLWNALRDDSVVVPELVHLPDYVGESAFEMGEWWRPDQRQSASAFTEIPMGRLPFVSPDGRLRLRLRGKGYFFNDAQRKHGVLMHEVLSRVRVASDVESAIKDYLRAGVVGQEEADQLVARLGALLATPGVEAWYDGSTRVLNEVDILLGKGETRRPDRVMIGDGKVTVVDYKFGEKTSSRYQRQMREYVRLIRKMGYPEVEGFLWYVALGKIERVADKA</sequence>
<evidence type="ECO:0000256" key="12">
    <source>
        <dbReference type="ARBA" id="ARBA00034808"/>
    </source>
</evidence>
<accession>A0A9D1X8G2</accession>
<dbReference type="GO" id="GO:0000725">
    <property type="term" value="P:recombinational repair"/>
    <property type="evidence" value="ECO:0007669"/>
    <property type="project" value="TreeGrafter"/>
</dbReference>
<comment type="catalytic activity">
    <reaction evidence="11">
        <text>Couples ATP hydrolysis with the unwinding of duplex DNA by translocating in the 3'-5' direction.</text>
        <dbReference type="EC" id="5.6.2.4"/>
    </reaction>
</comment>
<dbReference type="Pfam" id="PF00580">
    <property type="entry name" value="UvrD-helicase"/>
    <property type="match status" value="1"/>
</dbReference>
<keyword evidence="1" id="KW-0540">Nuclease</keyword>
<keyword evidence="7 14" id="KW-0067">ATP-binding</keyword>
<feature type="domain" description="UvrD-like helicase C-terminal" evidence="16">
    <location>
        <begin position="503"/>
        <end position="745"/>
    </location>
</feature>
<evidence type="ECO:0000256" key="6">
    <source>
        <dbReference type="ARBA" id="ARBA00022839"/>
    </source>
</evidence>
<keyword evidence="2 14" id="KW-0547">Nucleotide-binding</keyword>
<name>A0A9D1X8G2_9BACT</name>
<dbReference type="InterPro" id="IPR000212">
    <property type="entry name" value="DNA_helicase_UvrD/REP"/>
</dbReference>
<dbReference type="InterPro" id="IPR014016">
    <property type="entry name" value="UvrD-like_ATP-bd"/>
</dbReference>
<dbReference type="PROSITE" id="PS51217">
    <property type="entry name" value="UVRD_HELICASE_CTER"/>
    <property type="match status" value="1"/>
</dbReference>
<evidence type="ECO:0000259" key="16">
    <source>
        <dbReference type="PROSITE" id="PS51217"/>
    </source>
</evidence>